<evidence type="ECO:0000313" key="3">
    <source>
        <dbReference type="Proteomes" id="UP000445000"/>
    </source>
</evidence>
<organism evidence="2 3">
    <name type="scientific">Steroidobacter agaridevorans</name>
    <dbReference type="NCBI Taxonomy" id="2695856"/>
    <lineage>
        <taxon>Bacteria</taxon>
        <taxon>Pseudomonadati</taxon>
        <taxon>Pseudomonadota</taxon>
        <taxon>Gammaproteobacteria</taxon>
        <taxon>Steroidobacterales</taxon>
        <taxon>Steroidobacteraceae</taxon>
        <taxon>Steroidobacter</taxon>
    </lineage>
</organism>
<dbReference type="EMBL" id="BLJN01000001">
    <property type="protein sequence ID" value="GFE78779.1"/>
    <property type="molecule type" value="Genomic_DNA"/>
</dbReference>
<dbReference type="Proteomes" id="UP000445000">
    <property type="component" value="Unassembled WGS sequence"/>
</dbReference>
<dbReference type="InterPro" id="IPR016047">
    <property type="entry name" value="M23ase_b-sheet_dom"/>
</dbReference>
<name>A0A829Y694_9GAMM</name>
<dbReference type="CDD" id="cd12797">
    <property type="entry name" value="M23_peptidase"/>
    <property type="match status" value="1"/>
</dbReference>
<evidence type="ECO:0000259" key="1">
    <source>
        <dbReference type="Pfam" id="PF01551"/>
    </source>
</evidence>
<sequence length="389" mass="41751">MTRSPSNLILLLIAILLGPLVMADAARPALVQSVDVQIPVAPLPVTIAGKRHLGYELHVTNFRPFDVEILRVDVIDGGSGQQLASFSGSQLAERLSRVGARAEGAERQRIVAGGRTILYLWLALDAGATAPTKLKHSIELDLMRPAGRERTAITDLMSVVRTEQPVALDMPLRGGPWVALYDPMMLGGHRTSIYTLGGRARIPARFAIDWVKLADDATRADGDPEIVSNWHGYGAEVLAVADGTIVDAVDDMQEGAKLSAATGAIALENASGNYVTLDLGNNRYAFYEHLKHGSIKVKRGDRVKRGDVLALLGNSGSSSSGPHLHFHVADAASELSAEGIPYVFRNFEVLGAYEDIEGFTTGERWKSFPAATGKRGMELPAANTVIVFP</sequence>
<dbReference type="AlphaFoldDB" id="A0A829Y694"/>
<dbReference type="InterPro" id="IPR050570">
    <property type="entry name" value="Cell_wall_metabolism_enzyme"/>
</dbReference>
<protein>
    <submittedName>
        <fullName evidence="2">Peptidase M23</fullName>
    </submittedName>
</protein>
<dbReference type="Pfam" id="PF01551">
    <property type="entry name" value="Peptidase_M23"/>
    <property type="match status" value="1"/>
</dbReference>
<dbReference type="GO" id="GO:0004222">
    <property type="term" value="F:metalloendopeptidase activity"/>
    <property type="evidence" value="ECO:0007669"/>
    <property type="project" value="TreeGrafter"/>
</dbReference>
<feature type="domain" description="M23ase beta-sheet core" evidence="1">
    <location>
        <begin position="233"/>
        <end position="330"/>
    </location>
</feature>
<dbReference type="SUPFAM" id="SSF51261">
    <property type="entry name" value="Duplicated hybrid motif"/>
    <property type="match status" value="1"/>
</dbReference>
<accession>A0A829Y694</accession>
<dbReference type="PANTHER" id="PTHR21666:SF270">
    <property type="entry name" value="MUREIN HYDROLASE ACTIVATOR ENVC"/>
    <property type="match status" value="1"/>
</dbReference>
<dbReference type="InterPro" id="IPR011055">
    <property type="entry name" value="Dup_hybrid_motif"/>
</dbReference>
<keyword evidence="3" id="KW-1185">Reference proteome</keyword>
<reference evidence="3" key="1">
    <citation type="submission" date="2020-01" db="EMBL/GenBank/DDBJ databases">
        <title>'Steroidobacter agaridevorans' sp. nov., agar-degrading bacteria isolated from rhizosphere soils.</title>
        <authorList>
            <person name="Ikenaga M."/>
            <person name="Kataoka M."/>
            <person name="Murouchi A."/>
            <person name="Katsuragi S."/>
            <person name="Sakai M."/>
        </authorList>
    </citation>
    <scope>NUCLEOTIDE SEQUENCE [LARGE SCALE GENOMIC DNA]</scope>
    <source>
        <strain evidence="3">YU21-B</strain>
    </source>
</reference>
<dbReference type="Gene3D" id="2.70.70.10">
    <property type="entry name" value="Glucose Permease (Domain IIA)"/>
    <property type="match status" value="1"/>
</dbReference>
<comment type="caution">
    <text evidence="2">The sequence shown here is derived from an EMBL/GenBank/DDBJ whole genome shotgun (WGS) entry which is preliminary data.</text>
</comment>
<proteinExistence type="predicted"/>
<gene>
    <name evidence="2" type="ORF">GCM10011487_07790</name>
</gene>
<dbReference type="PANTHER" id="PTHR21666">
    <property type="entry name" value="PEPTIDASE-RELATED"/>
    <property type="match status" value="1"/>
</dbReference>
<dbReference type="RefSeq" id="WP_161810635.1">
    <property type="nucleotide sequence ID" value="NZ_BLJN01000001.1"/>
</dbReference>
<evidence type="ECO:0000313" key="2">
    <source>
        <dbReference type="EMBL" id="GFE78779.1"/>
    </source>
</evidence>